<feature type="domain" description="Ig-like" evidence="4">
    <location>
        <begin position="36"/>
        <end position="117"/>
    </location>
</feature>
<keyword evidence="1" id="KW-0393">Immunoglobulin domain</keyword>
<keyword evidence="2" id="KW-1133">Transmembrane helix</keyword>
<dbReference type="Proteomes" id="UP001155660">
    <property type="component" value="Chromosome B8"/>
</dbReference>
<dbReference type="PANTHER" id="PTHR15193:SF1">
    <property type="entry name" value="CD83 ANTIGEN"/>
    <property type="match status" value="1"/>
</dbReference>
<evidence type="ECO:0000256" key="1">
    <source>
        <dbReference type="ARBA" id="ARBA00023319"/>
    </source>
</evidence>
<organism evidence="5">
    <name type="scientific">Cyprinus carpio</name>
    <name type="common">Common carp</name>
    <dbReference type="NCBI Taxonomy" id="7962"/>
    <lineage>
        <taxon>Eukaryota</taxon>
        <taxon>Metazoa</taxon>
        <taxon>Chordata</taxon>
        <taxon>Craniata</taxon>
        <taxon>Vertebrata</taxon>
        <taxon>Euteleostomi</taxon>
        <taxon>Actinopterygii</taxon>
        <taxon>Neopterygii</taxon>
        <taxon>Teleostei</taxon>
        <taxon>Ostariophysi</taxon>
        <taxon>Cypriniformes</taxon>
        <taxon>Cyprinidae</taxon>
        <taxon>Cyprininae</taxon>
        <taxon>Cyprinus</taxon>
    </lineage>
</organism>
<feature type="signal peptide" evidence="3">
    <location>
        <begin position="1"/>
        <end position="22"/>
    </location>
</feature>
<protein>
    <submittedName>
        <fullName evidence="5">Uncharacterized protein LOC109083348</fullName>
    </submittedName>
</protein>
<keyword evidence="2" id="KW-0812">Transmembrane</keyword>
<proteinExistence type="predicted"/>
<keyword evidence="3" id="KW-0732">Signal</keyword>
<dbReference type="InterPro" id="IPR013151">
    <property type="entry name" value="Immunoglobulin_dom"/>
</dbReference>
<accession>A0A9Q9ZGX4</accession>
<feature type="transmembrane region" description="Helical" evidence="2">
    <location>
        <begin position="149"/>
        <end position="174"/>
    </location>
</feature>
<dbReference type="SUPFAM" id="SSF48726">
    <property type="entry name" value="Immunoglobulin"/>
    <property type="match status" value="1"/>
</dbReference>
<dbReference type="Pfam" id="PF00047">
    <property type="entry name" value="ig"/>
    <property type="match status" value="1"/>
</dbReference>
<dbReference type="KEGG" id="ccar:109083348"/>
<reference evidence="5" key="1">
    <citation type="submission" date="2025-08" db="UniProtKB">
        <authorList>
            <consortium name="RefSeq"/>
        </authorList>
    </citation>
    <scope>IDENTIFICATION</scope>
    <source>
        <tissue evidence="5">Muscle</tissue>
    </source>
</reference>
<keyword evidence="2" id="KW-0472">Membrane</keyword>
<dbReference type="SMART" id="SM00409">
    <property type="entry name" value="IG"/>
    <property type="match status" value="1"/>
</dbReference>
<dbReference type="AlphaFoldDB" id="A0A9Q9ZGX4"/>
<evidence type="ECO:0000256" key="2">
    <source>
        <dbReference type="SAM" id="Phobius"/>
    </source>
</evidence>
<gene>
    <name evidence="5" type="primary">LOC109083348</name>
</gene>
<evidence type="ECO:0000256" key="3">
    <source>
        <dbReference type="SAM" id="SignalP"/>
    </source>
</evidence>
<name>A0A9Q9ZGX4_CYPCA</name>
<feature type="chain" id="PRO_5040349998" evidence="3">
    <location>
        <begin position="23"/>
        <end position="200"/>
    </location>
</feature>
<dbReference type="OrthoDB" id="9422899at2759"/>
<dbReference type="InterPro" id="IPR007110">
    <property type="entry name" value="Ig-like_dom"/>
</dbReference>
<dbReference type="PROSITE" id="PS50835">
    <property type="entry name" value="IG_LIKE"/>
    <property type="match status" value="1"/>
</dbReference>
<dbReference type="Gene3D" id="2.60.40.10">
    <property type="entry name" value="Immunoglobulins"/>
    <property type="match status" value="1"/>
</dbReference>
<dbReference type="RefSeq" id="XP_018953680.1">
    <property type="nucleotide sequence ID" value="XM_019098135.2"/>
</dbReference>
<dbReference type="PANTHER" id="PTHR15193">
    <property type="entry name" value="CD83 ANTIGEN"/>
    <property type="match status" value="1"/>
</dbReference>
<evidence type="ECO:0000259" key="4">
    <source>
        <dbReference type="PROSITE" id="PS50835"/>
    </source>
</evidence>
<dbReference type="InterPro" id="IPR013783">
    <property type="entry name" value="Ig-like_fold"/>
</dbReference>
<dbReference type="InterPro" id="IPR003599">
    <property type="entry name" value="Ig_sub"/>
</dbReference>
<sequence>MRNMKIAELLLFAMAALHSGITEDIDFIVGNCNDILRLPCTATDRTKTYRYVMWYKNNNIPVVKRKKHDITYYNMTNVFLEDKETLLLNNAQPSDSGTYKCYLAAEVGGQNDDSFIGLNVSECLDVSTVYPINTTISANSHLAVEEFTFPWAVIGFFLISVTKISFCIVTVWVCDRVIFRTVRRKQEVRGSKTGRSSWKN</sequence>
<dbReference type="GeneID" id="109083348"/>
<evidence type="ECO:0000313" key="5">
    <source>
        <dbReference type="RefSeq" id="XP_018953680.1"/>
    </source>
</evidence>
<dbReference type="InterPro" id="IPR036179">
    <property type="entry name" value="Ig-like_dom_sf"/>
</dbReference>